<reference evidence="4" key="2">
    <citation type="submission" date="2021-04" db="EMBL/GenBank/DDBJ databases">
        <authorList>
            <person name="Gilroy R."/>
        </authorList>
    </citation>
    <scope>NUCLEOTIDE SEQUENCE</scope>
    <source>
        <strain evidence="4">CHK156-179</strain>
    </source>
</reference>
<sequence length="790" mass="86323">MRNFSKKLITIMTAGVLAIGAGALSACEASFTPLEGDFSSGEVVSNGGFVVEKGNYVYFINGVEAYTSDNTYGTPVKGALMRIAKSDLEAGVNKAEIVIPSLMVAADYSSGIYIYGDRVYYATPNNVRNTSGVIESEYLDFKSARLDGSDIESYFNVADNATVYRYAEVEGTVYLVYESDSELHSYNTSNETDTLLAKNVSEYVVDTAASGNPYIYYTMGVTMDIDVEGGSLEREYNQVYRVRADVTEETAPYEYTFSEEYLEEHDGEAPYVNLGEIVLDGIGATYANSPTQFTHDLKDGVTPLSYAGYTYTLQAYSNGGLYFTRTDLAQTGSSGEGGWLYYLSADELGSGWNSVSGNGAEYLDVVAQSTDHAGTAAIFYLDEAGAHHYLYVDDGNIFRADVTETGTETTLIARGATDATLISIDDTSSDEYSYVYYTISGDSGSNIYRAVYNGTEEDYRILGYEENAPFAPVQLLDIAHAGSWYNFEIVDGTVFFADAETIGTTSYNYISTLSLKNESGAVMDNAELKALNEEYEKIVGEDGLIETSQDNVGENMPTALRYYFFMGQDDDFFYAAAKKYSDYEYEFSNGYLTYDSTAFARNIQEAIDEGKKATYLYNQEEQDYFKDWVENGGGLGEARTRGHFITRIGAMSESDFDTMEAYWSNTLENYSVTEEESGLPAWAWALIGVGIGIVVVGAGLAVFFILRAKKNKEGGSDEPKMYVDTTDDRSVDVYADDPADEEAASENAPAAPAEEAAVGENAFAETPAEAEEIPAAPTGEAAAESEEEKN</sequence>
<evidence type="ECO:0000256" key="1">
    <source>
        <dbReference type="SAM" id="MobiDB-lite"/>
    </source>
</evidence>
<dbReference type="Proteomes" id="UP000824221">
    <property type="component" value="Unassembled WGS sequence"/>
</dbReference>
<comment type="caution">
    <text evidence="4">The sequence shown here is derived from an EMBL/GenBank/DDBJ whole genome shotgun (WGS) entry which is preliminary data.</text>
</comment>
<evidence type="ECO:0000313" key="5">
    <source>
        <dbReference type="Proteomes" id="UP000824221"/>
    </source>
</evidence>
<feature type="compositionally biased region" description="Basic and acidic residues" evidence="1">
    <location>
        <begin position="713"/>
        <end position="731"/>
    </location>
</feature>
<feature type="region of interest" description="Disordered" evidence="1">
    <location>
        <begin position="713"/>
        <end position="790"/>
    </location>
</feature>
<dbReference type="AlphaFoldDB" id="A0A9D2H377"/>
<keyword evidence="2" id="KW-0812">Transmembrane</keyword>
<feature type="transmembrane region" description="Helical" evidence="2">
    <location>
        <begin position="681"/>
        <end position="706"/>
    </location>
</feature>
<dbReference type="PROSITE" id="PS51257">
    <property type="entry name" value="PROKAR_LIPOPROTEIN"/>
    <property type="match status" value="1"/>
</dbReference>
<keyword evidence="2" id="KW-1133">Transmembrane helix</keyword>
<proteinExistence type="predicted"/>
<feature type="signal peptide" evidence="3">
    <location>
        <begin position="1"/>
        <end position="25"/>
    </location>
</feature>
<feature type="compositionally biased region" description="Low complexity" evidence="1">
    <location>
        <begin position="745"/>
        <end position="782"/>
    </location>
</feature>
<evidence type="ECO:0000256" key="3">
    <source>
        <dbReference type="SAM" id="SignalP"/>
    </source>
</evidence>
<protein>
    <submittedName>
        <fullName evidence="4">Uncharacterized protein</fullName>
    </submittedName>
</protein>
<evidence type="ECO:0000313" key="4">
    <source>
        <dbReference type="EMBL" id="HJA03132.1"/>
    </source>
</evidence>
<evidence type="ECO:0000256" key="2">
    <source>
        <dbReference type="SAM" id="Phobius"/>
    </source>
</evidence>
<feature type="chain" id="PRO_5039594423" evidence="3">
    <location>
        <begin position="26"/>
        <end position="790"/>
    </location>
</feature>
<name>A0A9D2H377_9FIRM</name>
<gene>
    <name evidence="4" type="ORF">H9797_07150</name>
</gene>
<reference evidence="4" key="1">
    <citation type="journal article" date="2021" name="PeerJ">
        <title>Extensive microbial diversity within the chicken gut microbiome revealed by metagenomics and culture.</title>
        <authorList>
            <person name="Gilroy R."/>
            <person name="Ravi A."/>
            <person name="Getino M."/>
            <person name="Pursley I."/>
            <person name="Horton D.L."/>
            <person name="Alikhan N.F."/>
            <person name="Baker D."/>
            <person name="Gharbi K."/>
            <person name="Hall N."/>
            <person name="Watson M."/>
            <person name="Adriaenssens E.M."/>
            <person name="Foster-Nyarko E."/>
            <person name="Jarju S."/>
            <person name="Secka A."/>
            <person name="Antonio M."/>
            <person name="Oren A."/>
            <person name="Chaudhuri R.R."/>
            <person name="La Ragione R."/>
            <person name="Hildebrand F."/>
            <person name="Pallen M.J."/>
        </authorList>
    </citation>
    <scope>NUCLEOTIDE SEQUENCE</scope>
    <source>
        <strain evidence="4">CHK156-179</strain>
    </source>
</reference>
<organism evidence="4 5">
    <name type="scientific">Candidatus Gallimonas gallistercoris</name>
    <dbReference type="NCBI Taxonomy" id="2838602"/>
    <lineage>
        <taxon>Bacteria</taxon>
        <taxon>Bacillati</taxon>
        <taxon>Bacillota</taxon>
        <taxon>Clostridia</taxon>
        <taxon>Candidatus Gallimonas</taxon>
    </lineage>
</organism>
<keyword evidence="2" id="KW-0472">Membrane</keyword>
<keyword evidence="3" id="KW-0732">Signal</keyword>
<dbReference type="EMBL" id="DXAJ01000105">
    <property type="protein sequence ID" value="HJA03132.1"/>
    <property type="molecule type" value="Genomic_DNA"/>
</dbReference>
<accession>A0A9D2H377</accession>
<feature type="compositionally biased region" description="Acidic residues" evidence="1">
    <location>
        <begin position="734"/>
        <end position="744"/>
    </location>
</feature>